<comment type="similarity">
    <text evidence="2 7">Belongs to the DedA family.</text>
</comment>
<evidence type="ECO:0000256" key="3">
    <source>
        <dbReference type="ARBA" id="ARBA00022475"/>
    </source>
</evidence>
<evidence type="ECO:0000259" key="8">
    <source>
        <dbReference type="Pfam" id="PF09335"/>
    </source>
</evidence>
<evidence type="ECO:0000313" key="9">
    <source>
        <dbReference type="EMBL" id="MCC8394602.1"/>
    </source>
</evidence>
<keyword evidence="6 7" id="KW-0472">Membrane</keyword>
<evidence type="ECO:0000256" key="4">
    <source>
        <dbReference type="ARBA" id="ARBA00022692"/>
    </source>
</evidence>
<evidence type="ECO:0000256" key="6">
    <source>
        <dbReference type="ARBA" id="ARBA00023136"/>
    </source>
</evidence>
<organism evidence="9 10">
    <name type="scientific">Paraburkholderia sejongensis</name>
    <dbReference type="NCBI Taxonomy" id="2886946"/>
    <lineage>
        <taxon>Bacteria</taxon>
        <taxon>Pseudomonadati</taxon>
        <taxon>Pseudomonadota</taxon>
        <taxon>Betaproteobacteria</taxon>
        <taxon>Burkholderiales</taxon>
        <taxon>Burkholderiaceae</taxon>
        <taxon>Paraburkholderia</taxon>
    </lineage>
</organism>
<dbReference type="Proteomes" id="UP001431019">
    <property type="component" value="Unassembled WGS sequence"/>
</dbReference>
<gene>
    <name evidence="9" type="ORF">LJ656_18585</name>
</gene>
<feature type="transmembrane region" description="Helical" evidence="7">
    <location>
        <begin position="75"/>
        <end position="94"/>
    </location>
</feature>
<keyword evidence="5 7" id="KW-1133">Transmembrane helix</keyword>
<feature type="transmembrane region" description="Helical" evidence="7">
    <location>
        <begin position="187"/>
        <end position="208"/>
    </location>
</feature>
<feature type="domain" description="VTT" evidence="8">
    <location>
        <begin position="48"/>
        <end position="172"/>
    </location>
</feature>
<dbReference type="EMBL" id="JAJITD010000009">
    <property type="protein sequence ID" value="MCC8394602.1"/>
    <property type="molecule type" value="Genomic_DNA"/>
</dbReference>
<dbReference type="Pfam" id="PF09335">
    <property type="entry name" value="VTT_dom"/>
    <property type="match status" value="1"/>
</dbReference>
<feature type="transmembrane region" description="Helical" evidence="7">
    <location>
        <begin position="20"/>
        <end position="47"/>
    </location>
</feature>
<keyword evidence="10" id="KW-1185">Reference proteome</keyword>
<name>A0ABS8JXG8_9BURK</name>
<evidence type="ECO:0000256" key="7">
    <source>
        <dbReference type="RuleBase" id="RU367016"/>
    </source>
</evidence>
<evidence type="ECO:0000256" key="1">
    <source>
        <dbReference type="ARBA" id="ARBA00004651"/>
    </source>
</evidence>
<comment type="caution">
    <text evidence="9">The sequence shown here is derived from an EMBL/GenBank/DDBJ whole genome shotgun (WGS) entry which is preliminary data.</text>
</comment>
<accession>A0ABS8JXG8</accession>
<protein>
    <submittedName>
        <fullName evidence="9">VTT domain-containing protein</fullName>
    </submittedName>
</protein>
<dbReference type="PANTHER" id="PTHR30353">
    <property type="entry name" value="INNER MEMBRANE PROTEIN DEDA-RELATED"/>
    <property type="match status" value="1"/>
</dbReference>
<comment type="subcellular location">
    <subcellularLocation>
        <location evidence="1 7">Cell membrane</location>
        <topology evidence="1 7">Multi-pass membrane protein</topology>
    </subcellularLocation>
</comment>
<proteinExistence type="inferred from homology"/>
<evidence type="ECO:0000313" key="10">
    <source>
        <dbReference type="Proteomes" id="UP001431019"/>
    </source>
</evidence>
<feature type="transmembrane region" description="Helical" evidence="7">
    <location>
        <begin position="152"/>
        <end position="175"/>
    </location>
</feature>
<dbReference type="PANTHER" id="PTHR30353:SF0">
    <property type="entry name" value="TRANSMEMBRANE PROTEIN"/>
    <property type="match status" value="1"/>
</dbReference>
<feature type="transmembrane region" description="Helical" evidence="7">
    <location>
        <begin position="125"/>
        <end position="145"/>
    </location>
</feature>
<keyword evidence="4 7" id="KW-0812">Transmembrane</keyword>
<dbReference type="InterPro" id="IPR032816">
    <property type="entry name" value="VTT_dom"/>
</dbReference>
<dbReference type="InterPro" id="IPR032818">
    <property type="entry name" value="DedA-like"/>
</dbReference>
<feature type="transmembrane region" description="Helical" evidence="7">
    <location>
        <begin position="53"/>
        <end position="70"/>
    </location>
</feature>
<dbReference type="RefSeq" id="WP_230510845.1">
    <property type="nucleotide sequence ID" value="NZ_JAJITD010000009.1"/>
</dbReference>
<reference evidence="9 10" key="1">
    <citation type="submission" date="2021-11" db="EMBL/GenBank/DDBJ databases">
        <authorList>
            <person name="Oh E.-T."/>
            <person name="Kim S.-B."/>
        </authorList>
    </citation>
    <scope>NUCLEOTIDE SEQUENCE [LARGE SCALE GENOMIC DNA]</scope>
    <source>
        <strain evidence="9 10">MMS20-SJTR3</strain>
    </source>
</reference>
<sequence>MNLMNLLQIALHLDQHLSALILQLGTGIYLLLFVVVFVEYAFLPLFFLPGDPLIFICGALAATGALNIWIVAPSLFVATIGGSIVGYALGHVVGDKVYTRNYYWLNRDALRRAHDFSEARGRLTFLLSPFIAVVRTFAPFAAGVSRMTFSRFVSYVSAGAALWVVSLMAAGYLFGNAPVLRDHLSSLVVLGFVLGGILLGGGAAWRLLQRRRMRAR</sequence>
<evidence type="ECO:0000256" key="2">
    <source>
        <dbReference type="ARBA" id="ARBA00010792"/>
    </source>
</evidence>
<evidence type="ECO:0000256" key="5">
    <source>
        <dbReference type="ARBA" id="ARBA00022989"/>
    </source>
</evidence>
<keyword evidence="3 7" id="KW-1003">Cell membrane</keyword>